<gene>
    <name evidence="2" type="ORF">EYF80_054661</name>
</gene>
<evidence type="ECO:0000313" key="3">
    <source>
        <dbReference type="Proteomes" id="UP000314294"/>
    </source>
</evidence>
<proteinExistence type="predicted"/>
<dbReference type="Proteomes" id="UP000314294">
    <property type="component" value="Unassembled WGS sequence"/>
</dbReference>
<dbReference type="AlphaFoldDB" id="A0A4Z2F2M7"/>
<evidence type="ECO:0000313" key="2">
    <source>
        <dbReference type="EMBL" id="TNN35173.1"/>
    </source>
</evidence>
<organism evidence="2 3">
    <name type="scientific">Liparis tanakae</name>
    <name type="common">Tanaka's snailfish</name>
    <dbReference type="NCBI Taxonomy" id="230148"/>
    <lineage>
        <taxon>Eukaryota</taxon>
        <taxon>Metazoa</taxon>
        <taxon>Chordata</taxon>
        <taxon>Craniata</taxon>
        <taxon>Vertebrata</taxon>
        <taxon>Euteleostomi</taxon>
        <taxon>Actinopterygii</taxon>
        <taxon>Neopterygii</taxon>
        <taxon>Teleostei</taxon>
        <taxon>Neoteleostei</taxon>
        <taxon>Acanthomorphata</taxon>
        <taxon>Eupercaria</taxon>
        <taxon>Perciformes</taxon>
        <taxon>Cottioidei</taxon>
        <taxon>Cottales</taxon>
        <taxon>Liparidae</taxon>
        <taxon>Liparis</taxon>
    </lineage>
</organism>
<evidence type="ECO:0000256" key="1">
    <source>
        <dbReference type="SAM" id="MobiDB-lite"/>
    </source>
</evidence>
<sequence>MSGGQVVPLIYITDVTSSVTLSRGPDRSGDFHQHPLLCASSSPPPRLLLSSRVWWREIMDCVAPRCDGGVVLRYQLSLFIVSLPSLERNTHSHFHRDGMGYQEDSTDPVESVPLASAASRVPTSQSSA</sequence>
<name>A0A4Z2F2M7_9TELE</name>
<feature type="region of interest" description="Disordered" evidence="1">
    <location>
        <begin position="92"/>
        <end position="128"/>
    </location>
</feature>
<protein>
    <submittedName>
        <fullName evidence="2">Uncharacterized protein</fullName>
    </submittedName>
</protein>
<dbReference type="EMBL" id="SRLO01001818">
    <property type="protein sequence ID" value="TNN35173.1"/>
    <property type="molecule type" value="Genomic_DNA"/>
</dbReference>
<accession>A0A4Z2F2M7</accession>
<keyword evidence="3" id="KW-1185">Reference proteome</keyword>
<reference evidence="2 3" key="1">
    <citation type="submission" date="2019-03" db="EMBL/GenBank/DDBJ databases">
        <title>First draft genome of Liparis tanakae, snailfish: a comprehensive survey of snailfish specific genes.</title>
        <authorList>
            <person name="Kim W."/>
            <person name="Song I."/>
            <person name="Jeong J.-H."/>
            <person name="Kim D."/>
            <person name="Kim S."/>
            <person name="Ryu S."/>
            <person name="Song J.Y."/>
            <person name="Lee S.K."/>
        </authorList>
    </citation>
    <scope>NUCLEOTIDE SEQUENCE [LARGE SCALE GENOMIC DNA]</scope>
    <source>
        <tissue evidence="2">Muscle</tissue>
    </source>
</reference>
<comment type="caution">
    <text evidence="2">The sequence shown here is derived from an EMBL/GenBank/DDBJ whole genome shotgun (WGS) entry which is preliminary data.</text>
</comment>